<comment type="catalytic activity">
    <reaction evidence="1 5 6">
        <text>[protein]-peptidylproline (omega=180) = [protein]-peptidylproline (omega=0)</text>
        <dbReference type="Rhea" id="RHEA:16237"/>
        <dbReference type="Rhea" id="RHEA-COMP:10747"/>
        <dbReference type="Rhea" id="RHEA-COMP:10748"/>
        <dbReference type="ChEBI" id="CHEBI:83833"/>
        <dbReference type="ChEBI" id="CHEBI:83834"/>
        <dbReference type="EC" id="5.2.1.8"/>
    </reaction>
</comment>
<keyword evidence="9" id="KW-1185">Reference proteome</keyword>
<proteinExistence type="inferred from homology"/>
<feature type="domain" description="PPIase FKBP-type" evidence="7">
    <location>
        <begin position="200"/>
        <end position="284"/>
    </location>
</feature>
<dbReference type="RefSeq" id="WP_232456805.1">
    <property type="nucleotide sequence ID" value="NZ_LWHJ01000022.1"/>
</dbReference>
<dbReference type="GO" id="GO:0003755">
    <property type="term" value="F:peptidyl-prolyl cis-trans isomerase activity"/>
    <property type="evidence" value="ECO:0007669"/>
    <property type="project" value="UniProtKB-UniRule"/>
</dbReference>
<reference evidence="8 9" key="2">
    <citation type="submission" date="2016-06" db="EMBL/GenBank/DDBJ databases">
        <title>Pedobacter psychrophilus sp. nov., isolated from Antarctic fragmentary rock.</title>
        <authorList>
            <person name="Svec P."/>
        </authorList>
    </citation>
    <scope>NUCLEOTIDE SEQUENCE [LARGE SCALE GENOMIC DNA]</scope>
    <source>
        <strain evidence="8 9">CCM 8644</strain>
    </source>
</reference>
<dbReference type="PANTHER" id="PTHR43811">
    <property type="entry name" value="FKBP-TYPE PEPTIDYL-PROLYL CIS-TRANS ISOMERASE FKPA"/>
    <property type="match status" value="1"/>
</dbReference>
<keyword evidence="4 5" id="KW-0413">Isomerase</keyword>
<dbReference type="SUPFAM" id="SSF54534">
    <property type="entry name" value="FKBP-like"/>
    <property type="match status" value="2"/>
</dbReference>
<dbReference type="STRING" id="1826909.A5893_04615"/>
<evidence type="ECO:0000256" key="3">
    <source>
        <dbReference type="ARBA" id="ARBA00023110"/>
    </source>
</evidence>
<comment type="similarity">
    <text evidence="2 6">Belongs to the FKBP-type PPIase family.</text>
</comment>
<dbReference type="Proteomes" id="UP000078459">
    <property type="component" value="Unassembled WGS sequence"/>
</dbReference>
<dbReference type="EMBL" id="LWHJ01000022">
    <property type="protein sequence ID" value="OAQ40242.1"/>
    <property type="molecule type" value="Genomic_DNA"/>
</dbReference>
<reference evidence="8 9" key="1">
    <citation type="submission" date="2016-04" db="EMBL/GenBank/DDBJ databases">
        <authorList>
            <person name="Evans L.H."/>
            <person name="Alamgir A."/>
            <person name="Owens N."/>
            <person name="Weber N.D."/>
            <person name="Virtaneva K."/>
            <person name="Barbian K."/>
            <person name="Babar A."/>
            <person name="Rosenke K."/>
        </authorList>
    </citation>
    <scope>NUCLEOTIDE SEQUENCE [LARGE SCALE GENOMIC DNA]</scope>
    <source>
        <strain evidence="8 9">CCM 8644</strain>
    </source>
</reference>
<evidence type="ECO:0000256" key="4">
    <source>
        <dbReference type="ARBA" id="ARBA00023235"/>
    </source>
</evidence>
<dbReference type="Gene3D" id="3.10.50.40">
    <property type="match status" value="2"/>
</dbReference>
<name>A0A179DHG3_9SPHI</name>
<organism evidence="8 9">
    <name type="scientific">Pedobacter psychrophilus</name>
    <dbReference type="NCBI Taxonomy" id="1826909"/>
    <lineage>
        <taxon>Bacteria</taxon>
        <taxon>Pseudomonadati</taxon>
        <taxon>Bacteroidota</taxon>
        <taxon>Sphingobacteriia</taxon>
        <taxon>Sphingobacteriales</taxon>
        <taxon>Sphingobacteriaceae</taxon>
        <taxon>Pedobacter</taxon>
    </lineage>
</organism>
<evidence type="ECO:0000256" key="2">
    <source>
        <dbReference type="ARBA" id="ARBA00006577"/>
    </source>
</evidence>
<accession>A0A179DHG3</accession>
<evidence type="ECO:0000256" key="1">
    <source>
        <dbReference type="ARBA" id="ARBA00000971"/>
    </source>
</evidence>
<dbReference type="InterPro" id="IPR001179">
    <property type="entry name" value="PPIase_FKBP_dom"/>
</dbReference>
<dbReference type="EC" id="5.2.1.8" evidence="6"/>
<comment type="caution">
    <text evidence="8">The sequence shown here is derived from an EMBL/GenBank/DDBJ whole genome shotgun (WGS) entry which is preliminary data.</text>
</comment>
<evidence type="ECO:0000313" key="8">
    <source>
        <dbReference type="EMBL" id="OAQ40242.1"/>
    </source>
</evidence>
<evidence type="ECO:0000256" key="5">
    <source>
        <dbReference type="PROSITE-ProRule" id="PRU00277"/>
    </source>
</evidence>
<dbReference type="PROSITE" id="PS50059">
    <property type="entry name" value="FKBP_PPIASE"/>
    <property type="match status" value="1"/>
</dbReference>
<evidence type="ECO:0000313" key="9">
    <source>
        <dbReference type="Proteomes" id="UP000078459"/>
    </source>
</evidence>
<protein>
    <recommendedName>
        <fullName evidence="6">Peptidyl-prolyl cis-trans isomerase</fullName>
        <ecNumber evidence="6">5.2.1.8</ecNumber>
    </recommendedName>
</protein>
<dbReference type="Pfam" id="PF00254">
    <property type="entry name" value="FKBP_C"/>
    <property type="match status" value="1"/>
</dbReference>
<sequence>MIKKYLGIMLLALVLLNSCEKETRDLKTIEDQEIQAFIKNNNLTGFSKDTSGFYYQVLSPGTGEQIKYSTSVIFSQKTTSINESVNFENSIYTPIGNYVGYITPISWRQTMIRVNKGAVLRILTPSYLAFGKDGSGSSIPGNAILDTKITVANDADRPAYEDNLIKDFLATNKITATKDAASGLYYQIITPGTGNAVLSTSTIKAVYTGRLLTGAIFDQATSANPLTIALSSVIQGWQIGLPFIKSGGKIRLFIPSRLAYGSSAQNSIPANSILDFDIELVEVTN</sequence>
<dbReference type="PANTHER" id="PTHR43811:SF19">
    <property type="entry name" value="39 KDA FK506-BINDING NUCLEAR PROTEIN"/>
    <property type="match status" value="1"/>
</dbReference>
<evidence type="ECO:0000256" key="6">
    <source>
        <dbReference type="RuleBase" id="RU003915"/>
    </source>
</evidence>
<evidence type="ECO:0000259" key="7">
    <source>
        <dbReference type="PROSITE" id="PS50059"/>
    </source>
</evidence>
<dbReference type="InterPro" id="IPR046357">
    <property type="entry name" value="PPIase_dom_sf"/>
</dbReference>
<gene>
    <name evidence="8" type="ORF">A5893_04615</name>
</gene>
<keyword evidence="3 5" id="KW-0697">Rotamase</keyword>
<dbReference type="AlphaFoldDB" id="A0A179DHG3"/>